<evidence type="ECO:0000256" key="1">
    <source>
        <dbReference type="ARBA" id="ARBA00022670"/>
    </source>
</evidence>
<keyword evidence="2" id="KW-0479">Metal-binding</keyword>
<dbReference type="PANTHER" id="PTHR30471:SF3">
    <property type="entry name" value="UPF0758 PROTEIN YEES-RELATED"/>
    <property type="match status" value="1"/>
</dbReference>
<gene>
    <name evidence="7" type="ORF">N47_A11780</name>
</gene>
<proteinExistence type="predicted"/>
<evidence type="ECO:0000313" key="7">
    <source>
        <dbReference type="EMBL" id="CBX27149.1"/>
    </source>
</evidence>
<dbReference type="AlphaFoldDB" id="E1Y9A5"/>
<dbReference type="GO" id="GO:0006508">
    <property type="term" value="P:proteolysis"/>
    <property type="evidence" value="ECO:0007669"/>
    <property type="project" value="UniProtKB-KW"/>
</dbReference>
<dbReference type="InterPro" id="IPR025657">
    <property type="entry name" value="RadC_JAB"/>
</dbReference>
<keyword evidence="5" id="KW-0482">Metalloprotease</keyword>
<sequence length="192" mass="21574">MRKETFMKENSFKKYSKRMIQQNIFEAPVNSFNNSKFISTYRVSLVKDGSVSFEQCCLSNSAQARPIVRKLIEDYGQSDREQFCVILLNAKNGIIGLNIVSTGTLSSATVHPREVLKPAIIANSAAMILCHNHPSNDPTPSQEDLAITRIIVQAAKIIGIHVHEHLIINMENDRYYSFADNGLIQKAYDEIA</sequence>
<dbReference type="Pfam" id="PF04002">
    <property type="entry name" value="RadC"/>
    <property type="match status" value="1"/>
</dbReference>
<dbReference type="CDD" id="cd08071">
    <property type="entry name" value="MPN_DUF2466"/>
    <property type="match status" value="1"/>
</dbReference>
<dbReference type="Gene3D" id="3.40.140.10">
    <property type="entry name" value="Cytidine Deaminase, domain 2"/>
    <property type="match status" value="1"/>
</dbReference>
<name>E1Y9A5_9BACT</name>
<dbReference type="InterPro" id="IPR001405">
    <property type="entry name" value="UPF0758"/>
</dbReference>
<dbReference type="GO" id="GO:0046872">
    <property type="term" value="F:metal ion binding"/>
    <property type="evidence" value="ECO:0007669"/>
    <property type="project" value="UniProtKB-KW"/>
</dbReference>
<evidence type="ECO:0000256" key="5">
    <source>
        <dbReference type="ARBA" id="ARBA00023049"/>
    </source>
</evidence>
<keyword evidence="3" id="KW-0378">Hydrolase</keyword>
<organism evidence="7">
    <name type="scientific">uncultured Desulfobacterium sp</name>
    <dbReference type="NCBI Taxonomy" id="201089"/>
    <lineage>
        <taxon>Bacteria</taxon>
        <taxon>Pseudomonadati</taxon>
        <taxon>Thermodesulfobacteriota</taxon>
        <taxon>Desulfobacteria</taxon>
        <taxon>Desulfobacterales</taxon>
        <taxon>Desulfobacteriaceae</taxon>
        <taxon>Desulfobacterium</taxon>
        <taxon>environmental samples</taxon>
    </lineage>
</organism>
<dbReference type="EMBL" id="FR695864">
    <property type="protein sequence ID" value="CBX27149.1"/>
    <property type="molecule type" value="Genomic_DNA"/>
</dbReference>
<dbReference type="PANTHER" id="PTHR30471">
    <property type="entry name" value="DNA REPAIR PROTEIN RADC"/>
    <property type="match status" value="1"/>
</dbReference>
<accession>E1Y9A5</accession>
<keyword evidence="4" id="KW-0862">Zinc</keyword>
<evidence type="ECO:0000256" key="3">
    <source>
        <dbReference type="ARBA" id="ARBA00022801"/>
    </source>
</evidence>
<evidence type="ECO:0000256" key="2">
    <source>
        <dbReference type="ARBA" id="ARBA00022723"/>
    </source>
</evidence>
<reference evidence="7" key="1">
    <citation type="journal article" date="2011" name="Environ. Microbiol.">
        <title>Genomic insights into the metabolic potential of the polycyclic aromatic hydrocarbon degrading sulfate-reducing Deltaproteobacterium N47.</title>
        <authorList>
            <person name="Bergmann F."/>
            <person name="Selesi D."/>
            <person name="Weinmaier T."/>
            <person name="Tischler P."/>
            <person name="Rattei T."/>
            <person name="Meckenstock R.U."/>
        </authorList>
    </citation>
    <scope>NUCLEOTIDE SEQUENCE</scope>
</reference>
<dbReference type="PROSITE" id="PS50249">
    <property type="entry name" value="MPN"/>
    <property type="match status" value="1"/>
</dbReference>
<dbReference type="GO" id="GO:0008237">
    <property type="term" value="F:metallopeptidase activity"/>
    <property type="evidence" value="ECO:0007669"/>
    <property type="project" value="UniProtKB-KW"/>
</dbReference>
<keyword evidence="1" id="KW-0645">Protease</keyword>
<evidence type="ECO:0000259" key="6">
    <source>
        <dbReference type="PROSITE" id="PS50249"/>
    </source>
</evidence>
<dbReference type="InterPro" id="IPR037518">
    <property type="entry name" value="MPN"/>
</dbReference>
<evidence type="ECO:0000256" key="4">
    <source>
        <dbReference type="ARBA" id="ARBA00022833"/>
    </source>
</evidence>
<protein>
    <submittedName>
        <fullName evidence="7">DNA repair protein radC homolog</fullName>
    </submittedName>
</protein>
<feature type="domain" description="MPN" evidence="6">
    <location>
        <begin position="61"/>
        <end position="184"/>
    </location>
</feature>